<evidence type="ECO:0000259" key="3">
    <source>
        <dbReference type="Pfam" id="PF05368"/>
    </source>
</evidence>
<keyword evidence="2" id="KW-0521">NADP</keyword>
<evidence type="ECO:0000256" key="2">
    <source>
        <dbReference type="ARBA" id="ARBA00022857"/>
    </source>
</evidence>
<dbReference type="AlphaFoldDB" id="A0AAW0BDR3"/>
<dbReference type="Gene3D" id="3.40.50.720">
    <property type="entry name" value="NAD(P)-binding Rossmann-like Domain"/>
    <property type="match status" value="1"/>
</dbReference>
<dbReference type="CDD" id="cd05251">
    <property type="entry name" value="NmrA_like_SDR_a"/>
    <property type="match status" value="1"/>
</dbReference>
<dbReference type="InterPro" id="IPR036291">
    <property type="entry name" value="NAD(P)-bd_dom_sf"/>
</dbReference>
<feature type="domain" description="NmrA-like" evidence="3">
    <location>
        <begin position="6"/>
        <end position="259"/>
    </location>
</feature>
<sequence>MSSSRIVSVFGATGVQGSAVIDRLLKDGSFSPRAITRNPDSEAASKLKSQGIEIAKGDAGDKASLVDALRGSEAVFMMTLPVVPEFGGKGPGEVTQGKNIIDAAKEVGVKFIIFTSLPDVSKLSGGKYADNIPGHSDKQIVQEYLKSSGIDYTVFYLGGFLENFLSPPGPRNFMRKTDTGYNIVVPLYSAESLATFTWIQRDLAESTLAVLKNYTDTSKGISGMAYPLVTANILYPALAEIFAKGLGVEVKFTTGPPSGISMLDNMFAVRSENDGLPEFKENAVPNPSLVALGAKFGTVEEFVETELKRRYQ</sequence>
<dbReference type="PANTHER" id="PTHR42748:SF7">
    <property type="entry name" value="NMRA LIKE REDOX SENSOR 1-RELATED"/>
    <property type="match status" value="1"/>
</dbReference>
<dbReference type="InterPro" id="IPR008030">
    <property type="entry name" value="NmrA-like"/>
</dbReference>
<dbReference type="SUPFAM" id="SSF51735">
    <property type="entry name" value="NAD(P)-binding Rossmann-fold domains"/>
    <property type="match status" value="1"/>
</dbReference>
<evidence type="ECO:0000313" key="5">
    <source>
        <dbReference type="Proteomes" id="UP001362999"/>
    </source>
</evidence>
<evidence type="ECO:0000256" key="1">
    <source>
        <dbReference type="ARBA" id="ARBA00006328"/>
    </source>
</evidence>
<reference evidence="4 5" key="1">
    <citation type="journal article" date="2024" name="J Genomics">
        <title>Draft genome sequencing and assembly of Favolaschia claudopus CIRM-BRFM 2984 isolated from oak limbs.</title>
        <authorList>
            <person name="Navarro D."/>
            <person name="Drula E."/>
            <person name="Chaduli D."/>
            <person name="Cazenave R."/>
            <person name="Ahrendt S."/>
            <person name="Wang J."/>
            <person name="Lipzen A."/>
            <person name="Daum C."/>
            <person name="Barry K."/>
            <person name="Grigoriev I.V."/>
            <person name="Favel A."/>
            <person name="Rosso M.N."/>
            <person name="Martin F."/>
        </authorList>
    </citation>
    <scope>NUCLEOTIDE SEQUENCE [LARGE SCALE GENOMIC DNA]</scope>
    <source>
        <strain evidence="4 5">CIRM-BRFM 2984</strain>
    </source>
</reference>
<evidence type="ECO:0000313" key="4">
    <source>
        <dbReference type="EMBL" id="KAK7024055.1"/>
    </source>
</evidence>
<dbReference type="Gene3D" id="3.90.25.10">
    <property type="entry name" value="UDP-galactose 4-epimerase, domain 1"/>
    <property type="match status" value="1"/>
</dbReference>
<comment type="caution">
    <text evidence="4">The sequence shown here is derived from an EMBL/GenBank/DDBJ whole genome shotgun (WGS) entry which is preliminary data.</text>
</comment>
<dbReference type="PANTHER" id="PTHR42748">
    <property type="entry name" value="NITROGEN METABOLITE REPRESSION PROTEIN NMRA FAMILY MEMBER"/>
    <property type="match status" value="1"/>
</dbReference>
<dbReference type="InterPro" id="IPR051164">
    <property type="entry name" value="NmrA-like_oxidored"/>
</dbReference>
<dbReference type="Proteomes" id="UP001362999">
    <property type="component" value="Unassembled WGS sequence"/>
</dbReference>
<comment type="similarity">
    <text evidence="1">Belongs to the NmrA-type oxidoreductase family.</text>
</comment>
<dbReference type="Pfam" id="PF05368">
    <property type="entry name" value="NmrA"/>
    <property type="match status" value="1"/>
</dbReference>
<protein>
    <submittedName>
        <fullName evidence="4">NmrA domain-containing protein</fullName>
    </submittedName>
</protein>
<name>A0AAW0BDR3_9AGAR</name>
<organism evidence="4 5">
    <name type="scientific">Favolaschia claudopus</name>
    <dbReference type="NCBI Taxonomy" id="2862362"/>
    <lineage>
        <taxon>Eukaryota</taxon>
        <taxon>Fungi</taxon>
        <taxon>Dikarya</taxon>
        <taxon>Basidiomycota</taxon>
        <taxon>Agaricomycotina</taxon>
        <taxon>Agaricomycetes</taxon>
        <taxon>Agaricomycetidae</taxon>
        <taxon>Agaricales</taxon>
        <taxon>Marasmiineae</taxon>
        <taxon>Mycenaceae</taxon>
        <taxon>Favolaschia</taxon>
    </lineage>
</organism>
<keyword evidence="5" id="KW-1185">Reference proteome</keyword>
<gene>
    <name evidence="4" type="ORF">R3P38DRAFT_2956406</name>
</gene>
<dbReference type="EMBL" id="JAWWNJ010000035">
    <property type="protein sequence ID" value="KAK7024055.1"/>
    <property type="molecule type" value="Genomic_DNA"/>
</dbReference>
<accession>A0AAW0BDR3</accession>
<proteinExistence type="inferred from homology"/>